<evidence type="ECO:0000313" key="3">
    <source>
        <dbReference type="Proteomes" id="UP001157440"/>
    </source>
</evidence>
<feature type="compositionally biased region" description="Low complexity" evidence="1">
    <location>
        <begin position="34"/>
        <end position="46"/>
    </location>
</feature>
<organism evidence="2 3">
    <name type="scientific">Methylobacterium tardum</name>
    <dbReference type="NCBI Taxonomy" id="374432"/>
    <lineage>
        <taxon>Bacteria</taxon>
        <taxon>Pseudomonadati</taxon>
        <taxon>Pseudomonadota</taxon>
        <taxon>Alphaproteobacteria</taxon>
        <taxon>Hyphomicrobiales</taxon>
        <taxon>Methylobacteriaceae</taxon>
        <taxon>Methylobacterium</taxon>
    </lineage>
</organism>
<accession>A0AA37WVB1</accession>
<gene>
    <name evidence="2" type="ORF">GCM10007890_61990</name>
</gene>
<reference evidence="3" key="1">
    <citation type="journal article" date="2019" name="Int. J. Syst. Evol. Microbiol.">
        <title>The Global Catalogue of Microorganisms (GCM) 10K type strain sequencing project: providing services to taxonomists for standard genome sequencing and annotation.</title>
        <authorList>
            <consortium name="The Broad Institute Genomics Platform"/>
            <consortium name="The Broad Institute Genome Sequencing Center for Infectious Disease"/>
            <person name="Wu L."/>
            <person name="Ma J."/>
        </authorList>
    </citation>
    <scope>NUCLEOTIDE SEQUENCE [LARGE SCALE GENOMIC DNA]</scope>
    <source>
        <strain evidence="3">NBRC 103632</strain>
    </source>
</reference>
<proteinExistence type="predicted"/>
<sequence>MPAAWAMGRLDAWEEAMRTAGIASADVRTSLAAPSPYSAAAPRGPSTRLPAPSLQRRRPSGRARVRRRQPTLFGLIQEFRTDAV</sequence>
<comment type="caution">
    <text evidence="2">The sequence shown here is derived from an EMBL/GenBank/DDBJ whole genome shotgun (WGS) entry which is preliminary data.</text>
</comment>
<feature type="compositionally biased region" description="Basic residues" evidence="1">
    <location>
        <begin position="55"/>
        <end position="67"/>
    </location>
</feature>
<keyword evidence="3" id="KW-1185">Reference proteome</keyword>
<dbReference type="EMBL" id="BSPL01000033">
    <property type="protein sequence ID" value="GLS74184.1"/>
    <property type="molecule type" value="Genomic_DNA"/>
</dbReference>
<feature type="region of interest" description="Disordered" evidence="1">
    <location>
        <begin position="34"/>
        <end position="67"/>
    </location>
</feature>
<evidence type="ECO:0000256" key="1">
    <source>
        <dbReference type="SAM" id="MobiDB-lite"/>
    </source>
</evidence>
<name>A0AA37WVB1_9HYPH</name>
<dbReference type="Proteomes" id="UP001157440">
    <property type="component" value="Unassembled WGS sequence"/>
</dbReference>
<dbReference type="AlphaFoldDB" id="A0AA37WVB1"/>
<protein>
    <submittedName>
        <fullName evidence="2">Uncharacterized protein</fullName>
    </submittedName>
</protein>
<evidence type="ECO:0000313" key="2">
    <source>
        <dbReference type="EMBL" id="GLS74184.1"/>
    </source>
</evidence>